<feature type="compositionally biased region" description="Low complexity" evidence="1">
    <location>
        <begin position="142"/>
        <end position="159"/>
    </location>
</feature>
<feature type="compositionally biased region" description="Basic residues" evidence="1">
    <location>
        <begin position="369"/>
        <end position="384"/>
    </location>
</feature>
<feature type="compositionally biased region" description="Basic and acidic residues" evidence="1">
    <location>
        <begin position="317"/>
        <end position="329"/>
    </location>
</feature>
<dbReference type="GO" id="GO:0016740">
    <property type="term" value="F:transferase activity"/>
    <property type="evidence" value="ECO:0007669"/>
    <property type="project" value="UniProtKB-KW"/>
</dbReference>
<feature type="compositionally biased region" description="Basic residues" evidence="1">
    <location>
        <begin position="45"/>
        <end position="55"/>
    </location>
</feature>
<protein>
    <submittedName>
        <fullName evidence="2">Aspartyl-tRNA(Asn) amidotransferase subunit A @ Glutamyl-tRNA(Gln) amidotransferase subunit A</fullName>
        <ecNumber evidence="2">6.3.5.6</ecNumber>
        <ecNumber evidence="2">6.3.5.7</ecNumber>
    </submittedName>
</protein>
<feature type="non-terminal residue" evidence="2">
    <location>
        <position position="1"/>
    </location>
</feature>
<name>A0A6J4UC67_9ACTN</name>
<feature type="compositionally biased region" description="Basic residues" evidence="1">
    <location>
        <begin position="223"/>
        <end position="246"/>
    </location>
</feature>
<sequence length="395" mass="43634">DGPGRRPAPRLDHAHARPGRAAGPAARDQGPVRHGGRAHDLRLGAVRRPRPGPRRVGRDPAARRRLGRRRQDEPARVRVRRDVGEPVVRRGRQPPRPDAGGRRLVGRVGGGAPDGRLRPGARHRHGGLHPDPRLGLRRRRVQAGVRGGAPRRVLPARAVARPRRPDGPHRRGLRRGLRHPRRPRAGRGSRRGGAARRRDPPRGRPGRHRRGGRRGRRPDARGRARRHGRRARRHGRRPAAPARRRRAAADGGGGRGPRRDLPGSPGALRRGRGAAARSGPRHRRDARPPRRRGRPRGLADDRRRAARPVPPAGAADAADHAAPDRRSRPPEPQPPAVTDPAVQLPRPPGRDGAVRHRHGRDARRAPDRRSRRRRRARRGAHARACHPAGGRPRGL</sequence>
<feature type="compositionally biased region" description="Basic and acidic residues" evidence="1">
    <location>
        <begin position="69"/>
        <end position="88"/>
    </location>
</feature>
<feature type="compositionally biased region" description="Low complexity" evidence="1">
    <location>
        <begin position="385"/>
        <end position="395"/>
    </location>
</feature>
<dbReference type="AlphaFoldDB" id="A0A6J4UC67"/>
<dbReference type="EC" id="6.3.5.6" evidence="2"/>
<keyword evidence="2" id="KW-0808">Transferase</keyword>
<organism evidence="2">
    <name type="scientific">uncultured Thermoleophilia bacterium</name>
    <dbReference type="NCBI Taxonomy" id="1497501"/>
    <lineage>
        <taxon>Bacteria</taxon>
        <taxon>Bacillati</taxon>
        <taxon>Actinomycetota</taxon>
        <taxon>Thermoleophilia</taxon>
        <taxon>environmental samples</taxon>
    </lineage>
</organism>
<gene>
    <name evidence="2" type="ORF">AVDCRST_MAG79-2152</name>
</gene>
<dbReference type="EMBL" id="CADCWC010000321">
    <property type="protein sequence ID" value="CAA9544398.1"/>
    <property type="molecule type" value="Genomic_DNA"/>
</dbReference>
<dbReference type="GO" id="GO:0050567">
    <property type="term" value="F:glutaminyl-tRNA synthase (glutamine-hydrolyzing) activity"/>
    <property type="evidence" value="ECO:0007669"/>
    <property type="project" value="UniProtKB-EC"/>
</dbReference>
<feature type="compositionally biased region" description="Basic residues" evidence="1">
    <location>
        <begin position="170"/>
        <end position="195"/>
    </location>
</feature>
<accession>A0A6J4UC67</accession>
<dbReference type="EC" id="6.3.5.7" evidence="2"/>
<evidence type="ECO:0000256" key="1">
    <source>
        <dbReference type="SAM" id="MobiDB-lite"/>
    </source>
</evidence>
<feature type="compositionally biased region" description="Low complexity" evidence="1">
    <location>
        <begin position="262"/>
        <end position="278"/>
    </location>
</feature>
<dbReference type="GO" id="GO:0050566">
    <property type="term" value="F:asparaginyl-tRNA synthase (glutamine-hydrolyzing) activity"/>
    <property type="evidence" value="ECO:0007669"/>
    <property type="project" value="UniProtKB-EC"/>
</dbReference>
<feature type="non-terminal residue" evidence="2">
    <location>
        <position position="395"/>
    </location>
</feature>
<keyword evidence="2" id="KW-0436">Ligase</keyword>
<feature type="compositionally biased region" description="Basic residues" evidence="1">
    <location>
        <begin position="204"/>
        <end position="216"/>
    </location>
</feature>
<feature type="compositionally biased region" description="Basic residues" evidence="1">
    <location>
        <begin position="279"/>
        <end position="295"/>
    </location>
</feature>
<reference evidence="2" key="1">
    <citation type="submission" date="2020-02" db="EMBL/GenBank/DDBJ databases">
        <authorList>
            <person name="Meier V. D."/>
        </authorList>
    </citation>
    <scope>NUCLEOTIDE SEQUENCE</scope>
    <source>
        <strain evidence="2">AVDCRST_MAG79</strain>
    </source>
</reference>
<evidence type="ECO:0000313" key="2">
    <source>
        <dbReference type="EMBL" id="CAA9544398.1"/>
    </source>
</evidence>
<feature type="region of interest" description="Disordered" evidence="1">
    <location>
        <begin position="1"/>
        <end position="395"/>
    </location>
</feature>
<proteinExistence type="predicted"/>